<keyword evidence="6" id="KW-0695">RNA-directed DNA polymerase</keyword>
<evidence type="ECO:0000256" key="6">
    <source>
        <dbReference type="ARBA" id="ARBA00022918"/>
    </source>
</evidence>
<sequence>MKITENTLICRKQNKDTIISCGNSVEHERRRNGQSDSRMIENDNINTNKPTERMLERILSSGNMNEAYQKVKRNKGAGGVDQMEMDELLEHLKTHREEILTSLLKGSYKPYPVKRVEIPKENGKTRKLGIPTLRDRVVQQAILQVLSPIYEKQFVETSYGFRPNRGCHDALKKCQEYANQGYWYVIDIDLEKFFDTVNQSMLMEILSRLIKDNRVLSLIQKFLNAGIMDRGMFIRSDVGVPQGGPISPLLANIMLNELDQKLEEWGYRFVRYADDLMIFTKSKRAGQRQFQRVSKFIEGKLKLKINKEKTSITRLNQIKYLGYGFYRIKGKCRFRVHPKSITKLKDKLRETTGRSNGMSIEGRKTKLNQIIRGWVRYFKLADMKAIMQSIDEWLRRRIRMITWKRWKKVRTKFENLRKLGVAKEKGMGMG</sequence>
<dbReference type="PROSITE" id="PS50878">
    <property type="entry name" value="RT_POL"/>
    <property type="match status" value="1"/>
</dbReference>
<dbReference type="InterPro" id="IPR013597">
    <property type="entry name" value="Mat_intron_G2"/>
</dbReference>
<keyword evidence="3" id="KW-0548">Nucleotidyltransferase</keyword>
<dbReference type="GO" id="GO:0003964">
    <property type="term" value="F:RNA-directed DNA polymerase activity"/>
    <property type="evidence" value="ECO:0007669"/>
    <property type="project" value="UniProtKB-KW"/>
</dbReference>
<evidence type="ECO:0000256" key="9">
    <source>
        <dbReference type="ARBA" id="ARBA00048173"/>
    </source>
</evidence>
<dbReference type="Gene3D" id="3.30.70.270">
    <property type="match status" value="1"/>
</dbReference>
<dbReference type="SUPFAM" id="SSF56672">
    <property type="entry name" value="DNA/RNA polymerases"/>
    <property type="match status" value="1"/>
</dbReference>
<dbReference type="InterPro" id="IPR030931">
    <property type="entry name" value="Group_II_RT_mat"/>
</dbReference>
<dbReference type="NCBIfam" id="TIGR04416">
    <property type="entry name" value="group_II_RT_mat"/>
    <property type="match status" value="1"/>
</dbReference>
<feature type="domain" description="Reverse transcriptase" evidence="11">
    <location>
        <begin position="99"/>
        <end position="325"/>
    </location>
</feature>
<evidence type="ECO:0000256" key="2">
    <source>
        <dbReference type="ARBA" id="ARBA00022679"/>
    </source>
</evidence>
<comment type="catalytic activity">
    <reaction evidence="9">
        <text>DNA(n) + a 2'-deoxyribonucleoside 5'-triphosphate = DNA(n+1) + diphosphate</text>
        <dbReference type="Rhea" id="RHEA:22508"/>
        <dbReference type="Rhea" id="RHEA-COMP:17339"/>
        <dbReference type="Rhea" id="RHEA-COMP:17340"/>
        <dbReference type="ChEBI" id="CHEBI:33019"/>
        <dbReference type="ChEBI" id="CHEBI:61560"/>
        <dbReference type="ChEBI" id="CHEBI:173112"/>
        <dbReference type="EC" id="2.7.7.49"/>
    </reaction>
</comment>
<dbReference type="InterPro" id="IPR000477">
    <property type="entry name" value="RT_dom"/>
</dbReference>
<evidence type="ECO:0000256" key="4">
    <source>
        <dbReference type="ARBA" id="ARBA00022723"/>
    </source>
</evidence>
<dbReference type="GO" id="GO:0046872">
    <property type="term" value="F:metal ion binding"/>
    <property type="evidence" value="ECO:0007669"/>
    <property type="project" value="UniProtKB-KW"/>
</dbReference>
<gene>
    <name evidence="12" type="primary">ltrA1</name>
    <name evidence="12" type="ORF">HVS_01950</name>
</gene>
<feature type="region of interest" description="Disordered" evidence="10">
    <location>
        <begin position="25"/>
        <end position="45"/>
    </location>
</feature>
<evidence type="ECO:0000313" key="13">
    <source>
        <dbReference type="Proteomes" id="UP000233534"/>
    </source>
</evidence>
<dbReference type="KEGG" id="hsc:HVS_01950"/>
<dbReference type="PANTHER" id="PTHR34047">
    <property type="entry name" value="NUCLEAR INTRON MATURASE 1, MITOCHONDRIAL-RELATED"/>
    <property type="match status" value="1"/>
</dbReference>
<keyword evidence="4" id="KW-0479">Metal-binding</keyword>
<keyword evidence="13" id="KW-1185">Reference proteome</keyword>
<name>A0A2K9EIK8_9FIRM</name>
<evidence type="ECO:0000259" key="11">
    <source>
        <dbReference type="PROSITE" id="PS50878"/>
    </source>
</evidence>
<evidence type="ECO:0000256" key="8">
    <source>
        <dbReference type="ARBA" id="ARBA00034120"/>
    </source>
</evidence>
<dbReference type="EC" id="2.7.7.49" evidence="1"/>
<dbReference type="Pfam" id="PF08388">
    <property type="entry name" value="GIIM"/>
    <property type="match status" value="1"/>
</dbReference>
<dbReference type="RefSeq" id="WP_242971639.1">
    <property type="nucleotide sequence ID" value="NZ_CP025197.1"/>
</dbReference>
<dbReference type="EMBL" id="CP025197">
    <property type="protein sequence ID" value="AUG56351.1"/>
    <property type="molecule type" value="Genomic_DNA"/>
</dbReference>
<organism evidence="12 13">
    <name type="scientific">Acetivibrio saccincola</name>
    <dbReference type="NCBI Taxonomy" id="1677857"/>
    <lineage>
        <taxon>Bacteria</taxon>
        <taxon>Bacillati</taxon>
        <taxon>Bacillota</taxon>
        <taxon>Clostridia</taxon>
        <taxon>Eubacteriales</taxon>
        <taxon>Oscillospiraceae</taxon>
        <taxon>Acetivibrio</taxon>
    </lineage>
</organism>
<dbReference type="AlphaFoldDB" id="A0A2K9EIK8"/>
<feature type="compositionally biased region" description="Basic and acidic residues" evidence="10">
    <location>
        <begin position="25"/>
        <end position="41"/>
    </location>
</feature>
<evidence type="ECO:0000256" key="10">
    <source>
        <dbReference type="SAM" id="MobiDB-lite"/>
    </source>
</evidence>
<evidence type="ECO:0000256" key="7">
    <source>
        <dbReference type="ARBA" id="ARBA00023118"/>
    </source>
</evidence>
<keyword evidence="2" id="KW-0808">Transferase</keyword>
<evidence type="ECO:0000256" key="3">
    <source>
        <dbReference type="ARBA" id="ARBA00022695"/>
    </source>
</evidence>
<keyword evidence="7" id="KW-0051">Antiviral defense</keyword>
<accession>A0A2K9EIK8</accession>
<keyword evidence="5" id="KW-0460">Magnesium</keyword>
<dbReference type="InterPro" id="IPR043128">
    <property type="entry name" value="Rev_trsase/Diguanyl_cyclase"/>
</dbReference>
<evidence type="ECO:0000313" key="12">
    <source>
        <dbReference type="EMBL" id="AUG56351.1"/>
    </source>
</evidence>
<dbReference type="PRINTS" id="PR00866">
    <property type="entry name" value="RNADNAPOLMS"/>
</dbReference>
<dbReference type="Proteomes" id="UP000233534">
    <property type="component" value="Chromosome"/>
</dbReference>
<dbReference type="InterPro" id="IPR000123">
    <property type="entry name" value="Reverse_transcriptase_msDNA"/>
</dbReference>
<reference evidence="12 13" key="1">
    <citation type="submission" date="2017-12" db="EMBL/GenBank/DDBJ databases">
        <title>Complete genome sequence of Herbivorax saccincola GGR1, a novel Cellulosome-producing hydrolytic bacterium in a thermophilic biogas plant, established by Illumina and Nanopore MinION sequencing.</title>
        <authorList>
            <person name="Pechtl A."/>
            <person name="Ruckert C."/>
            <person name="Koeck D.E."/>
            <person name="Maus I."/>
            <person name="Winkler A."/>
            <person name="Kalinowski J."/>
            <person name="Puhler A."/>
            <person name="Schwarz W.W."/>
            <person name="Zverlov V.V."/>
            <person name="Schluter A."/>
            <person name="Liebl W."/>
        </authorList>
    </citation>
    <scope>NUCLEOTIDE SEQUENCE [LARGE SCALE GENOMIC DNA]</scope>
    <source>
        <strain evidence="13">SR1</strain>
    </source>
</reference>
<evidence type="ECO:0000256" key="1">
    <source>
        <dbReference type="ARBA" id="ARBA00012493"/>
    </source>
</evidence>
<dbReference type="InterPro" id="IPR043502">
    <property type="entry name" value="DNA/RNA_pol_sf"/>
</dbReference>
<dbReference type="Pfam" id="PF00078">
    <property type="entry name" value="RVT_1"/>
    <property type="match status" value="1"/>
</dbReference>
<evidence type="ECO:0000256" key="5">
    <source>
        <dbReference type="ARBA" id="ARBA00022842"/>
    </source>
</evidence>
<comment type="similarity">
    <text evidence="8">Belongs to the bacterial reverse transcriptase family.</text>
</comment>
<dbReference type="GO" id="GO:0051607">
    <property type="term" value="P:defense response to virus"/>
    <property type="evidence" value="ECO:0007669"/>
    <property type="project" value="UniProtKB-KW"/>
</dbReference>
<dbReference type="PANTHER" id="PTHR34047:SF8">
    <property type="entry name" value="PROTEIN YKFC"/>
    <property type="match status" value="1"/>
</dbReference>
<dbReference type="InterPro" id="IPR051083">
    <property type="entry name" value="GrpII_Intron_Splice-Mob/Def"/>
</dbReference>
<dbReference type="CDD" id="cd01651">
    <property type="entry name" value="RT_G2_intron"/>
    <property type="match status" value="1"/>
</dbReference>
<protein>
    <recommendedName>
        <fullName evidence="1">RNA-directed DNA polymerase</fullName>
        <ecNumber evidence="1">2.7.7.49</ecNumber>
    </recommendedName>
</protein>
<proteinExistence type="inferred from homology"/>
<dbReference type="GO" id="GO:0003723">
    <property type="term" value="F:RNA binding"/>
    <property type="evidence" value="ECO:0007669"/>
    <property type="project" value="InterPro"/>
</dbReference>